<comment type="caution">
    <text evidence="2">The sequence shown here is derived from an EMBL/GenBank/DDBJ whole genome shotgun (WGS) entry which is preliminary data.</text>
</comment>
<evidence type="ECO:0000313" key="3">
    <source>
        <dbReference type="Proteomes" id="UP000193144"/>
    </source>
</evidence>
<accession>A0A1Y1ZYG2</accession>
<protein>
    <submittedName>
        <fullName evidence="2">Uncharacterized protein</fullName>
    </submittedName>
</protein>
<feature type="transmembrane region" description="Helical" evidence="1">
    <location>
        <begin position="27"/>
        <end position="48"/>
    </location>
</feature>
<dbReference type="Proteomes" id="UP000193144">
    <property type="component" value="Unassembled WGS sequence"/>
</dbReference>
<dbReference type="AlphaFoldDB" id="A0A1Y1ZYG2"/>
<evidence type="ECO:0000313" key="2">
    <source>
        <dbReference type="EMBL" id="ORY15244.1"/>
    </source>
</evidence>
<sequence>MSTAKHETNRPLVDYDVEIRIRDFGNFTIAALCDFTVLILLVGILWFWTKAVPSTIPMPFPLRWEVKGVKHEEAWGILVGVNILRLYNKFRGLKAEGVLRQFLNAGRLPFKLLKSLLDTVGFRIGRGPLFDRLPDEWKAARRTCKTSDDVTNFFAVFAGPSDEEGNNKEDALDRNDIAEACFPPSVFEWQLNPVILPHLRDEHLQLLNYGPSMAKNTSDCHLMDTAGAAGRFCPDMAVNFDDKGTAKNN</sequence>
<dbReference type="OrthoDB" id="3787728at2759"/>
<keyword evidence="3" id="KW-1185">Reference proteome</keyword>
<keyword evidence="1" id="KW-0812">Transmembrane</keyword>
<gene>
    <name evidence="2" type="ORF">BCR34DRAFT_612202</name>
</gene>
<dbReference type="STRING" id="1231657.A0A1Y1ZYG2"/>
<organism evidence="2 3">
    <name type="scientific">Clohesyomyces aquaticus</name>
    <dbReference type="NCBI Taxonomy" id="1231657"/>
    <lineage>
        <taxon>Eukaryota</taxon>
        <taxon>Fungi</taxon>
        <taxon>Dikarya</taxon>
        <taxon>Ascomycota</taxon>
        <taxon>Pezizomycotina</taxon>
        <taxon>Dothideomycetes</taxon>
        <taxon>Pleosporomycetidae</taxon>
        <taxon>Pleosporales</taxon>
        <taxon>Lindgomycetaceae</taxon>
        <taxon>Clohesyomyces</taxon>
    </lineage>
</organism>
<keyword evidence="1" id="KW-1133">Transmembrane helix</keyword>
<name>A0A1Y1ZYG2_9PLEO</name>
<keyword evidence="1" id="KW-0472">Membrane</keyword>
<evidence type="ECO:0000256" key="1">
    <source>
        <dbReference type="SAM" id="Phobius"/>
    </source>
</evidence>
<dbReference type="EMBL" id="MCFA01000026">
    <property type="protein sequence ID" value="ORY15244.1"/>
    <property type="molecule type" value="Genomic_DNA"/>
</dbReference>
<reference evidence="2 3" key="1">
    <citation type="submission" date="2016-07" db="EMBL/GenBank/DDBJ databases">
        <title>Pervasive Adenine N6-methylation of Active Genes in Fungi.</title>
        <authorList>
            <consortium name="DOE Joint Genome Institute"/>
            <person name="Mondo S.J."/>
            <person name="Dannebaum R.O."/>
            <person name="Kuo R.C."/>
            <person name="Labutti K."/>
            <person name="Haridas S."/>
            <person name="Kuo A."/>
            <person name="Salamov A."/>
            <person name="Ahrendt S.R."/>
            <person name="Lipzen A."/>
            <person name="Sullivan W."/>
            <person name="Andreopoulos W.B."/>
            <person name="Clum A."/>
            <person name="Lindquist E."/>
            <person name="Daum C."/>
            <person name="Ramamoorthy G.K."/>
            <person name="Gryganskyi A."/>
            <person name="Culley D."/>
            <person name="Magnuson J.K."/>
            <person name="James T.Y."/>
            <person name="O'Malley M.A."/>
            <person name="Stajich J.E."/>
            <person name="Spatafora J.W."/>
            <person name="Visel A."/>
            <person name="Grigoriev I.V."/>
        </authorList>
    </citation>
    <scope>NUCLEOTIDE SEQUENCE [LARGE SCALE GENOMIC DNA]</scope>
    <source>
        <strain evidence="2 3">CBS 115471</strain>
    </source>
</reference>
<proteinExistence type="predicted"/>